<feature type="region of interest" description="Disordered" evidence="6">
    <location>
        <begin position="1"/>
        <end position="24"/>
    </location>
</feature>
<feature type="compositionally biased region" description="Polar residues" evidence="6">
    <location>
        <begin position="1"/>
        <end position="11"/>
    </location>
</feature>
<keyword evidence="4" id="KW-0732">Signal</keyword>
<protein>
    <recommendedName>
        <fullName evidence="8">FAS1 domain-containing protein</fullName>
    </recommendedName>
</protein>
<feature type="compositionally biased region" description="Low complexity" evidence="6">
    <location>
        <begin position="94"/>
        <end position="108"/>
    </location>
</feature>
<dbReference type="EMBL" id="GBRH01196165">
    <property type="protein sequence ID" value="JAE01731.1"/>
    <property type="molecule type" value="Transcribed_RNA"/>
</dbReference>
<evidence type="ECO:0008006" key="8">
    <source>
        <dbReference type="Google" id="ProtNLM"/>
    </source>
</evidence>
<dbReference type="GO" id="GO:0009834">
    <property type="term" value="P:plant-type secondary cell wall biogenesis"/>
    <property type="evidence" value="ECO:0007669"/>
    <property type="project" value="TreeGrafter"/>
</dbReference>
<dbReference type="InterPro" id="IPR045003">
    <property type="entry name" value="FLA_A"/>
</dbReference>
<evidence type="ECO:0000256" key="3">
    <source>
        <dbReference type="ARBA" id="ARBA00022622"/>
    </source>
</evidence>
<evidence type="ECO:0000256" key="2">
    <source>
        <dbReference type="ARBA" id="ARBA00022475"/>
    </source>
</evidence>
<keyword evidence="5" id="KW-0472">Membrane</keyword>
<keyword evidence="3" id="KW-0336">GPI-anchor</keyword>
<dbReference type="GO" id="GO:0098552">
    <property type="term" value="C:side of membrane"/>
    <property type="evidence" value="ECO:0007669"/>
    <property type="project" value="UniProtKB-KW"/>
</dbReference>
<keyword evidence="3" id="KW-0325">Glycoprotein</keyword>
<dbReference type="SUPFAM" id="SSF82153">
    <property type="entry name" value="FAS1 domain"/>
    <property type="match status" value="1"/>
</dbReference>
<sequence>MAQLDTVSNPLRAQAGDTGRGKYPLNITSDGGQLVNVSTGVVNATVDSTLYAGDRLVVYQVSKVLLPWALYGPPVPPAPAPSPAESKKKKKAGPEAVADAPAADTAAGTTASEAARGVRGVGAGSCVAVVVAAMWWGM</sequence>
<proteinExistence type="predicted"/>
<feature type="region of interest" description="Disordered" evidence="6">
    <location>
        <begin position="75"/>
        <end position="108"/>
    </location>
</feature>
<keyword evidence="3" id="KW-0449">Lipoprotein</keyword>
<dbReference type="AlphaFoldDB" id="A0A0A9EV36"/>
<comment type="subcellular location">
    <subcellularLocation>
        <location evidence="1">Cell membrane</location>
        <topology evidence="1">Lipid-anchor</topology>
        <topology evidence="1">GPI-anchor</topology>
    </subcellularLocation>
</comment>
<evidence type="ECO:0000256" key="4">
    <source>
        <dbReference type="ARBA" id="ARBA00022729"/>
    </source>
</evidence>
<dbReference type="PANTHER" id="PTHR32077">
    <property type="entry name" value="FASCICLIN-LIKE ARABINOGALACTAN PROTEIN"/>
    <property type="match status" value="1"/>
</dbReference>
<accession>A0A0A9EV36</accession>
<evidence type="ECO:0000256" key="5">
    <source>
        <dbReference type="ARBA" id="ARBA00023136"/>
    </source>
</evidence>
<name>A0A0A9EV36_ARUDO</name>
<evidence type="ECO:0000256" key="6">
    <source>
        <dbReference type="SAM" id="MobiDB-lite"/>
    </source>
</evidence>
<dbReference type="GO" id="GO:0005886">
    <property type="term" value="C:plasma membrane"/>
    <property type="evidence" value="ECO:0007669"/>
    <property type="project" value="UniProtKB-SubCell"/>
</dbReference>
<evidence type="ECO:0000256" key="1">
    <source>
        <dbReference type="ARBA" id="ARBA00004609"/>
    </source>
</evidence>
<organism evidence="7">
    <name type="scientific">Arundo donax</name>
    <name type="common">Giant reed</name>
    <name type="synonym">Donax arundinaceus</name>
    <dbReference type="NCBI Taxonomy" id="35708"/>
    <lineage>
        <taxon>Eukaryota</taxon>
        <taxon>Viridiplantae</taxon>
        <taxon>Streptophyta</taxon>
        <taxon>Embryophyta</taxon>
        <taxon>Tracheophyta</taxon>
        <taxon>Spermatophyta</taxon>
        <taxon>Magnoliopsida</taxon>
        <taxon>Liliopsida</taxon>
        <taxon>Poales</taxon>
        <taxon>Poaceae</taxon>
        <taxon>PACMAD clade</taxon>
        <taxon>Arundinoideae</taxon>
        <taxon>Arundineae</taxon>
        <taxon>Arundo</taxon>
    </lineage>
</organism>
<reference evidence="7" key="2">
    <citation type="journal article" date="2015" name="Data Brief">
        <title>Shoot transcriptome of the giant reed, Arundo donax.</title>
        <authorList>
            <person name="Barrero R.A."/>
            <person name="Guerrero F.D."/>
            <person name="Moolhuijzen P."/>
            <person name="Goolsby J.A."/>
            <person name="Tidwell J."/>
            <person name="Bellgard S.E."/>
            <person name="Bellgard M.I."/>
        </authorList>
    </citation>
    <scope>NUCLEOTIDE SEQUENCE</scope>
    <source>
        <tissue evidence="7">Shoot tissue taken approximately 20 cm above the soil surface</tissue>
    </source>
</reference>
<dbReference type="PANTHER" id="PTHR32077:SF84">
    <property type="entry name" value="OS05G0163300 PROTEIN"/>
    <property type="match status" value="1"/>
</dbReference>
<reference evidence="7" key="1">
    <citation type="submission" date="2014-09" db="EMBL/GenBank/DDBJ databases">
        <authorList>
            <person name="Magalhaes I.L.F."/>
            <person name="Oliveira U."/>
            <person name="Santos F.R."/>
            <person name="Vidigal T.H.D.A."/>
            <person name="Brescovit A.D."/>
            <person name="Santos A.J."/>
        </authorList>
    </citation>
    <scope>NUCLEOTIDE SEQUENCE</scope>
    <source>
        <tissue evidence="7">Shoot tissue taken approximately 20 cm above the soil surface</tissue>
    </source>
</reference>
<keyword evidence="2" id="KW-1003">Cell membrane</keyword>
<dbReference type="InterPro" id="IPR036378">
    <property type="entry name" value="FAS1_dom_sf"/>
</dbReference>
<evidence type="ECO:0000313" key="7">
    <source>
        <dbReference type="EMBL" id="JAE01731.1"/>
    </source>
</evidence>